<protein>
    <submittedName>
        <fullName evidence="1">Uncharacterized protein</fullName>
    </submittedName>
</protein>
<sequence>MRLIDADALKEHIQEEFRHNRAQNQASAFVLVNENAVRWLMEDIDAQPTIRAIAAPEELESYEEAFWDMIQRWWKEFMEVRDGRE</sequence>
<reference evidence="1" key="1">
    <citation type="submission" date="2021-10" db="EMBL/GenBank/DDBJ databases">
        <title>Anaerobic single-cell dispensing facilitates the cultivation of human gut bacteria.</title>
        <authorList>
            <person name="Afrizal A."/>
        </authorList>
    </citation>
    <scope>NUCLEOTIDE SEQUENCE</scope>
    <source>
        <strain evidence="1">CLA-AA-H215</strain>
    </source>
</reference>
<comment type="caution">
    <text evidence="1">The sequence shown here is derived from an EMBL/GenBank/DDBJ whole genome shotgun (WGS) entry which is preliminary data.</text>
</comment>
<dbReference type="Proteomes" id="UP001198182">
    <property type="component" value="Unassembled WGS sequence"/>
</dbReference>
<evidence type="ECO:0000313" key="1">
    <source>
        <dbReference type="EMBL" id="MCC2231957.1"/>
    </source>
</evidence>
<dbReference type="AlphaFoldDB" id="A0AAE3EC83"/>
<proteinExistence type="predicted"/>
<dbReference type="EMBL" id="JAJEQR010000045">
    <property type="protein sequence ID" value="MCC2231957.1"/>
    <property type="molecule type" value="Genomic_DNA"/>
</dbReference>
<keyword evidence="2" id="KW-1185">Reference proteome</keyword>
<organism evidence="1 2">
    <name type="scientific">Hominifimenecus microfluidus</name>
    <dbReference type="NCBI Taxonomy" id="2885348"/>
    <lineage>
        <taxon>Bacteria</taxon>
        <taxon>Bacillati</taxon>
        <taxon>Bacillota</taxon>
        <taxon>Clostridia</taxon>
        <taxon>Lachnospirales</taxon>
        <taxon>Lachnospiraceae</taxon>
        <taxon>Hominifimenecus</taxon>
    </lineage>
</organism>
<name>A0AAE3EC83_9FIRM</name>
<accession>A0AAE3EC83</accession>
<gene>
    <name evidence="1" type="ORF">LKD81_13285</name>
</gene>
<dbReference type="RefSeq" id="WP_308454443.1">
    <property type="nucleotide sequence ID" value="NZ_JAJEQR010000045.1"/>
</dbReference>
<evidence type="ECO:0000313" key="2">
    <source>
        <dbReference type="Proteomes" id="UP001198182"/>
    </source>
</evidence>